<sequence length="387" mass="41642">MDLFSLDDDDRVIAETAAAFAEKRLAPYALEWDETHHFPTDVLREAAELGMAAIYCREDVGGSGLRRIDAVRIFEMLASADPTVAAFLSIHNMCAWMVDSFGTEEQRKAWVPRLASMDAIASYCLTEPGAGSDAAALRTKAVRSGDEWVLDGVKQFISGAGSSDVYIVMARTGTDGPKGISAFVVDKDTPGLSFGAEEQKMGWNAQPTRQVILDGARVPAEAMLGGIDGEGAGFGIAMKGLNGGRINIAACSLGGAQAAYDKAVGYLADRQAFGGALLDEPTIRFTLADMATALETSRMMLWRAATALDDDHPDRVELCAMAKRYVTDVCFDVADQALQLHGGYGYLREYGLEKIVRDLRVHRILEGTNEIMRVVIGRAAAARARAS</sequence>
<evidence type="ECO:0000259" key="10">
    <source>
        <dbReference type="Pfam" id="PF02770"/>
    </source>
</evidence>
<dbReference type="Gene3D" id="1.20.140.10">
    <property type="entry name" value="Butyryl-CoA Dehydrogenase, subunit A, domain 3"/>
    <property type="match status" value="1"/>
</dbReference>
<keyword evidence="7 8" id="KW-0560">Oxidoreductase</keyword>
<evidence type="ECO:0000256" key="7">
    <source>
        <dbReference type="ARBA" id="ARBA00023002"/>
    </source>
</evidence>
<evidence type="ECO:0000259" key="9">
    <source>
        <dbReference type="Pfam" id="PF00441"/>
    </source>
</evidence>
<evidence type="ECO:0000256" key="6">
    <source>
        <dbReference type="ARBA" id="ARBA00022827"/>
    </source>
</evidence>
<dbReference type="InterPro" id="IPR006091">
    <property type="entry name" value="Acyl-CoA_Oxase/DH_mid-dom"/>
</dbReference>
<dbReference type="InterPro" id="IPR013786">
    <property type="entry name" value="AcylCoA_DH/ox_N"/>
</dbReference>
<dbReference type="FunFam" id="1.20.140.10:FF:000001">
    <property type="entry name" value="Acyl-CoA dehydrogenase"/>
    <property type="match status" value="1"/>
</dbReference>
<dbReference type="GO" id="GO:0009083">
    <property type="term" value="P:branched-chain amino acid catabolic process"/>
    <property type="evidence" value="ECO:0007669"/>
    <property type="project" value="UniProtKB-KW"/>
</dbReference>
<dbReference type="Gene3D" id="1.10.540.10">
    <property type="entry name" value="Acyl-CoA dehydrogenase/oxidase, N-terminal domain"/>
    <property type="match status" value="1"/>
</dbReference>
<comment type="cofactor">
    <cofactor evidence="1 8">
        <name>FAD</name>
        <dbReference type="ChEBI" id="CHEBI:57692"/>
    </cofactor>
</comment>
<dbReference type="Gene3D" id="2.40.110.10">
    <property type="entry name" value="Butyryl-CoA Dehydrogenase, subunit A, domain 2"/>
    <property type="match status" value="1"/>
</dbReference>
<dbReference type="EMBL" id="JYNL01000054">
    <property type="protein sequence ID" value="KMO71390.1"/>
    <property type="molecule type" value="Genomic_DNA"/>
</dbReference>
<feature type="domain" description="Acyl-CoA oxidase/dehydrogenase middle" evidence="10">
    <location>
        <begin position="123"/>
        <end position="214"/>
    </location>
</feature>
<dbReference type="SMR" id="A0A0J6VK49"/>
<dbReference type="AlphaFoldDB" id="A0A0J6VK49"/>
<reference evidence="12 13" key="1">
    <citation type="journal article" date="2015" name="Genome Biol. Evol.">
        <title>Characterization of Three Mycobacterium spp. with Potential Use in Bioremediation by Genome Sequencing and Comparative Genomics.</title>
        <authorList>
            <person name="Das S."/>
            <person name="Pettersson B.M."/>
            <person name="Behra P.R."/>
            <person name="Ramesh M."/>
            <person name="Dasgupta S."/>
            <person name="Bhattacharya A."/>
            <person name="Kirsebom L.A."/>
        </authorList>
    </citation>
    <scope>NUCLEOTIDE SEQUENCE [LARGE SCALE GENOMIC DNA]</scope>
    <source>
        <strain evidence="12 13">DSM 43826</strain>
    </source>
</reference>
<dbReference type="Pfam" id="PF02770">
    <property type="entry name" value="Acyl-CoA_dh_M"/>
    <property type="match status" value="1"/>
</dbReference>
<comment type="pathway">
    <text evidence="2">Amino-acid degradation; L-valine degradation.</text>
</comment>
<dbReference type="Proteomes" id="UP000036513">
    <property type="component" value="Unassembled WGS sequence"/>
</dbReference>
<dbReference type="PANTHER" id="PTHR43831">
    <property type="entry name" value="ISOBUTYRYL-COA DEHYDROGENASE"/>
    <property type="match status" value="1"/>
</dbReference>
<protein>
    <submittedName>
        <fullName evidence="12">Acyl-CoA dehydrogenase</fullName>
        <ecNumber evidence="12">1.3.99.-</ecNumber>
    </submittedName>
</protein>
<dbReference type="InterPro" id="IPR009100">
    <property type="entry name" value="AcylCoA_DH/oxidase_NM_dom_sf"/>
</dbReference>
<evidence type="ECO:0000313" key="12">
    <source>
        <dbReference type="EMBL" id="KMO71390.1"/>
    </source>
</evidence>
<dbReference type="PATRIC" id="fig|37916.4.peg.4454"/>
<dbReference type="Pfam" id="PF00441">
    <property type="entry name" value="Acyl-CoA_dh_1"/>
    <property type="match status" value="1"/>
</dbReference>
<dbReference type="InterPro" id="IPR009075">
    <property type="entry name" value="AcylCo_DH/oxidase_C"/>
</dbReference>
<gene>
    <name evidence="12" type="primary">acdA_6</name>
    <name evidence="12" type="ORF">MCHLDSM_04472</name>
</gene>
<feature type="domain" description="Acyl-CoA dehydrogenase/oxidase N-terminal" evidence="11">
    <location>
        <begin position="8"/>
        <end position="117"/>
    </location>
</feature>
<dbReference type="STRING" id="37916.MCHLDSM_04472"/>
<evidence type="ECO:0000256" key="1">
    <source>
        <dbReference type="ARBA" id="ARBA00001974"/>
    </source>
</evidence>
<evidence type="ECO:0000256" key="2">
    <source>
        <dbReference type="ARBA" id="ARBA00005109"/>
    </source>
</evidence>
<dbReference type="EC" id="1.3.99.-" evidence="12"/>
<dbReference type="InterPro" id="IPR036250">
    <property type="entry name" value="AcylCo_DH-like_C"/>
</dbReference>
<evidence type="ECO:0000256" key="4">
    <source>
        <dbReference type="ARBA" id="ARBA00022456"/>
    </source>
</evidence>
<dbReference type="InterPro" id="IPR006089">
    <property type="entry name" value="Acyl-CoA_DH_CS"/>
</dbReference>
<dbReference type="SUPFAM" id="SSF56645">
    <property type="entry name" value="Acyl-CoA dehydrogenase NM domain-like"/>
    <property type="match status" value="1"/>
</dbReference>
<dbReference type="FunFam" id="2.40.110.10:FF:000001">
    <property type="entry name" value="Acyl-CoA dehydrogenase, mitochondrial"/>
    <property type="match status" value="1"/>
</dbReference>
<dbReference type="PIRSF" id="PIRSF016578">
    <property type="entry name" value="HsaA"/>
    <property type="match status" value="1"/>
</dbReference>
<dbReference type="InterPro" id="IPR037069">
    <property type="entry name" value="AcylCoA_DH/ox_N_sf"/>
</dbReference>
<feature type="domain" description="Acyl-CoA dehydrogenase/oxidase C-terminal" evidence="9">
    <location>
        <begin position="231"/>
        <end position="380"/>
    </location>
</feature>
<keyword evidence="13" id="KW-1185">Reference proteome</keyword>
<dbReference type="PANTHER" id="PTHR43831:SF1">
    <property type="entry name" value="ISOBUTYRYL-COA DEHYDROGENASE, MITOCHONDRIAL"/>
    <property type="match status" value="1"/>
</dbReference>
<evidence type="ECO:0000259" key="11">
    <source>
        <dbReference type="Pfam" id="PF02771"/>
    </source>
</evidence>
<dbReference type="Pfam" id="PF02771">
    <property type="entry name" value="Acyl-CoA_dh_N"/>
    <property type="match status" value="1"/>
</dbReference>
<accession>A0A0J6VK49</accession>
<dbReference type="PROSITE" id="PS00072">
    <property type="entry name" value="ACYL_COA_DH_1"/>
    <property type="match status" value="1"/>
</dbReference>
<dbReference type="GO" id="GO:0050660">
    <property type="term" value="F:flavin adenine dinucleotide binding"/>
    <property type="evidence" value="ECO:0007669"/>
    <property type="project" value="InterPro"/>
</dbReference>
<dbReference type="RefSeq" id="WP_048471812.1">
    <property type="nucleotide sequence ID" value="NZ_JYNL01000054.1"/>
</dbReference>
<dbReference type="PROSITE" id="PS00073">
    <property type="entry name" value="ACYL_COA_DH_2"/>
    <property type="match status" value="1"/>
</dbReference>
<comment type="caution">
    <text evidence="12">The sequence shown here is derived from an EMBL/GenBank/DDBJ whole genome shotgun (WGS) entry which is preliminary data.</text>
</comment>
<keyword evidence="6 8" id="KW-0274">FAD</keyword>
<keyword evidence="4" id="KW-0101">Branched-chain amino acid catabolism</keyword>
<keyword evidence="5 8" id="KW-0285">Flavoprotein</keyword>
<proteinExistence type="inferred from homology"/>
<comment type="similarity">
    <text evidence="3 8">Belongs to the acyl-CoA dehydrogenase family.</text>
</comment>
<evidence type="ECO:0000313" key="13">
    <source>
        <dbReference type="Proteomes" id="UP000036513"/>
    </source>
</evidence>
<dbReference type="InterPro" id="IPR052547">
    <property type="entry name" value="Mito_Isobutyryl-CoADH"/>
</dbReference>
<evidence type="ECO:0000256" key="8">
    <source>
        <dbReference type="RuleBase" id="RU362125"/>
    </source>
</evidence>
<dbReference type="SUPFAM" id="SSF47203">
    <property type="entry name" value="Acyl-CoA dehydrogenase C-terminal domain-like"/>
    <property type="match status" value="1"/>
</dbReference>
<dbReference type="InterPro" id="IPR046373">
    <property type="entry name" value="Acyl-CoA_Oxase/DH_mid-dom_sf"/>
</dbReference>
<name>A0A0J6VK49_9MYCO</name>
<organism evidence="12 13">
    <name type="scientific">Mycolicibacterium chlorophenolicum</name>
    <dbReference type="NCBI Taxonomy" id="37916"/>
    <lineage>
        <taxon>Bacteria</taxon>
        <taxon>Bacillati</taxon>
        <taxon>Actinomycetota</taxon>
        <taxon>Actinomycetes</taxon>
        <taxon>Mycobacteriales</taxon>
        <taxon>Mycobacteriaceae</taxon>
        <taxon>Mycolicibacterium</taxon>
    </lineage>
</organism>
<dbReference type="GO" id="GO:0003995">
    <property type="term" value="F:acyl-CoA dehydrogenase activity"/>
    <property type="evidence" value="ECO:0007669"/>
    <property type="project" value="InterPro"/>
</dbReference>
<evidence type="ECO:0000256" key="3">
    <source>
        <dbReference type="ARBA" id="ARBA00009347"/>
    </source>
</evidence>
<evidence type="ECO:0000256" key="5">
    <source>
        <dbReference type="ARBA" id="ARBA00022630"/>
    </source>
</evidence>